<keyword evidence="1" id="KW-1133">Transmembrane helix</keyword>
<dbReference type="InterPro" id="IPR011672">
    <property type="entry name" value="DUF1614"/>
</dbReference>
<reference evidence="3" key="1">
    <citation type="submission" date="2017-10" db="EMBL/GenBank/DDBJ databases">
        <title>Completed PacBio SMRT sequence of Methylosinus trichosporium OB3b reveals presence of a third large plasmid.</title>
        <authorList>
            <person name="Charles T.C."/>
            <person name="Lynch M.D.J."/>
            <person name="Heil J.R."/>
            <person name="Cheng J."/>
        </authorList>
    </citation>
    <scope>NUCLEOTIDE SEQUENCE [LARGE SCALE GENOMIC DNA]</scope>
    <source>
        <strain evidence="3">OB3b</strain>
    </source>
</reference>
<keyword evidence="1" id="KW-0472">Membrane</keyword>
<evidence type="ECO:0000313" key="2">
    <source>
        <dbReference type="EMBL" id="ATQ70445.1"/>
    </source>
</evidence>
<dbReference type="Pfam" id="PF07758">
    <property type="entry name" value="DUF1614"/>
    <property type="match status" value="1"/>
</dbReference>
<dbReference type="EMBL" id="CP023737">
    <property type="protein sequence ID" value="ATQ70445.1"/>
    <property type="molecule type" value="Genomic_DNA"/>
</dbReference>
<accession>A0A2D2D651</accession>
<dbReference type="RefSeq" id="WP_003608466.1">
    <property type="nucleotide sequence ID" value="NZ_ADVE02000001.1"/>
</dbReference>
<dbReference type="AlphaFoldDB" id="A0A2D2D651"/>
<protein>
    <submittedName>
        <fullName evidence="2">DUF1614 domain-containing protein</fullName>
    </submittedName>
</protein>
<evidence type="ECO:0000313" key="3">
    <source>
        <dbReference type="Proteomes" id="UP000230709"/>
    </source>
</evidence>
<dbReference type="STRING" id="595536.GCA_000178815_01747"/>
<gene>
    <name evidence="2" type="ORF">CQW49_17165</name>
</gene>
<organism evidence="2 3">
    <name type="scientific">Methylosinus trichosporium (strain ATCC 35070 / NCIMB 11131 / UNIQEM 75 / OB3b)</name>
    <dbReference type="NCBI Taxonomy" id="595536"/>
    <lineage>
        <taxon>Bacteria</taxon>
        <taxon>Pseudomonadati</taxon>
        <taxon>Pseudomonadota</taxon>
        <taxon>Alphaproteobacteria</taxon>
        <taxon>Hyphomicrobiales</taxon>
        <taxon>Methylocystaceae</taxon>
        <taxon>Methylosinus</taxon>
    </lineage>
</organism>
<feature type="transmembrane region" description="Helical" evidence="1">
    <location>
        <begin position="14"/>
        <end position="35"/>
    </location>
</feature>
<dbReference type="Proteomes" id="UP000230709">
    <property type="component" value="Chromosome"/>
</dbReference>
<sequence length="240" mass="24770">MQASHLHYFPLPPIAYAIFAGALIALFILIQLGLLRYAYQRIGLSPSGAMLALIGSLLGSYVNIPVAQLPDETVRTREAIEFFGSRYELPIEADWPGTIIAVNIGGAIIPAALSIYLLSRNRIWGLGLVATAIVAAVVHLLARPVEGVGIAVPIFAPPLVAAAVAIVMSRELAAPLAYVSGSLGTLIGADLLNFGRLQGIGAPVLSIGGAGVFDGVFLAGIIAVLLSALGGRPRHVPAGA</sequence>
<feature type="transmembrane region" description="Helical" evidence="1">
    <location>
        <begin position="42"/>
        <end position="62"/>
    </location>
</feature>
<name>A0A2D2D651_METT3</name>
<feature type="transmembrane region" description="Helical" evidence="1">
    <location>
        <begin position="200"/>
        <end position="226"/>
    </location>
</feature>
<feature type="transmembrane region" description="Helical" evidence="1">
    <location>
        <begin position="148"/>
        <end position="168"/>
    </location>
</feature>
<dbReference type="KEGG" id="mtw:CQW49_17165"/>
<proteinExistence type="predicted"/>
<evidence type="ECO:0000256" key="1">
    <source>
        <dbReference type="SAM" id="Phobius"/>
    </source>
</evidence>
<keyword evidence="3" id="KW-1185">Reference proteome</keyword>
<feature type="transmembrane region" description="Helical" evidence="1">
    <location>
        <begin position="95"/>
        <end position="116"/>
    </location>
</feature>
<keyword evidence="1" id="KW-0812">Transmembrane</keyword>
<feature type="transmembrane region" description="Helical" evidence="1">
    <location>
        <begin position="123"/>
        <end position="142"/>
    </location>
</feature>
<feature type="transmembrane region" description="Helical" evidence="1">
    <location>
        <begin position="175"/>
        <end position="194"/>
    </location>
</feature>